<proteinExistence type="predicted"/>
<feature type="region of interest" description="Disordered" evidence="1">
    <location>
        <begin position="110"/>
        <end position="135"/>
    </location>
</feature>
<evidence type="ECO:0000313" key="3">
    <source>
        <dbReference type="EMBL" id="SKA91991.1"/>
    </source>
</evidence>
<dbReference type="InterPro" id="IPR032830">
    <property type="entry name" value="XPB/Ssl2_N"/>
</dbReference>
<sequence>MSDTLALAGRLQLLDDDALVALVSTRLSDARSIKDFFDLADRLLDPASIDAALATLPRRTLAALAHPTADADPADLEPATRLFLTDGQTPGNALDAVTRVLESWPARGLPSAAQLADDPAPEDTDRAPQRDSSDRMAAERAFTATAGIAELLHELRATPVRELAKGGVAAPDAKRLLASLSIEPNDLDALLRIARRAGLVTLDDLLWTATDDALPWLLKGSAERWIALATSWLDALADDIGEVLRSRSRRPWGADAQQTIAYLYPAGGDALRGRVAFVLDSAEYLGITANGYPGAAARALLDNTTQPLSDVAAALLPSEVSNVYLQHDLTVIAPGPLTPDVDVRLRTLADIEGRGLASTYRLSAASVTRALAEGETAEGILAFFRSVSLTGVPQPVEYLVTEASSRYGRLRAGKAGPEDELRGIASYVRSDDDALLSTLAVDHGLASLGLQHDGGDRLTSRFPFETLFWMISDARYPIVAERASGATFAPVRARSSQKKPAPKPRPFVELVARLRESAHAIDDAPEAWIARQLDVAIKAKSPLAVSVGMPDDKTVVFLVTPLSLAAGRLRAIDEKAGVERTLPLRNITAVAPAP</sequence>
<dbReference type="GO" id="GO:0004386">
    <property type="term" value="F:helicase activity"/>
    <property type="evidence" value="ECO:0007669"/>
    <property type="project" value="UniProtKB-KW"/>
</dbReference>
<dbReference type="RefSeq" id="WP_078713942.1">
    <property type="nucleotide sequence ID" value="NZ_FUYG01000003.1"/>
</dbReference>
<name>A0A1T4XSG1_9MICO</name>
<dbReference type="AlphaFoldDB" id="A0A1T4XSG1"/>
<feature type="domain" description="Helicase XPB/Ssl2 N-terminal" evidence="2">
    <location>
        <begin position="324"/>
        <end position="451"/>
    </location>
</feature>
<gene>
    <name evidence="3" type="ORF">SAMN06295879_1580</name>
</gene>
<keyword evidence="3" id="KW-0067">ATP-binding</keyword>
<keyword evidence="3" id="KW-0347">Helicase</keyword>
<reference evidence="4" key="1">
    <citation type="submission" date="2017-02" db="EMBL/GenBank/DDBJ databases">
        <authorList>
            <person name="Varghese N."/>
            <person name="Submissions S."/>
        </authorList>
    </citation>
    <scope>NUCLEOTIDE SEQUENCE [LARGE SCALE GENOMIC DNA]</scope>
    <source>
        <strain evidence="4">VKM Ac-2052</strain>
    </source>
</reference>
<dbReference type="Proteomes" id="UP000189735">
    <property type="component" value="Unassembled WGS sequence"/>
</dbReference>
<dbReference type="Pfam" id="PF13625">
    <property type="entry name" value="Helicase_C_3"/>
    <property type="match status" value="1"/>
</dbReference>
<organism evidence="3 4">
    <name type="scientific">Agreia bicolorata</name>
    <dbReference type="NCBI Taxonomy" id="110935"/>
    <lineage>
        <taxon>Bacteria</taxon>
        <taxon>Bacillati</taxon>
        <taxon>Actinomycetota</taxon>
        <taxon>Actinomycetes</taxon>
        <taxon>Micrococcales</taxon>
        <taxon>Microbacteriaceae</taxon>
        <taxon>Agreia</taxon>
    </lineage>
</organism>
<feature type="compositionally biased region" description="Basic and acidic residues" evidence="1">
    <location>
        <begin position="123"/>
        <end position="135"/>
    </location>
</feature>
<evidence type="ECO:0000313" key="4">
    <source>
        <dbReference type="Proteomes" id="UP000189735"/>
    </source>
</evidence>
<evidence type="ECO:0000259" key="2">
    <source>
        <dbReference type="Pfam" id="PF13625"/>
    </source>
</evidence>
<accession>A0A1T4XSG1</accession>
<evidence type="ECO:0000256" key="1">
    <source>
        <dbReference type="SAM" id="MobiDB-lite"/>
    </source>
</evidence>
<dbReference type="EMBL" id="FUYG01000003">
    <property type="protein sequence ID" value="SKA91991.1"/>
    <property type="molecule type" value="Genomic_DNA"/>
</dbReference>
<protein>
    <submittedName>
        <fullName evidence="3">Helicase conserved C-terminal domain-containing protein</fullName>
    </submittedName>
</protein>
<keyword evidence="3" id="KW-0547">Nucleotide-binding</keyword>
<keyword evidence="3" id="KW-0378">Hydrolase</keyword>